<evidence type="ECO:0000313" key="3">
    <source>
        <dbReference type="Proteomes" id="UP000800200"/>
    </source>
</evidence>
<protein>
    <recommendedName>
        <fullName evidence="4">Tafazzin</fullName>
    </recommendedName>
</protein>
<feature type="compositionally biased region" description="Basic and acidic residues" evidence="1">
    <location>
        <begin position="43"/>
        <end position="61"/>
    </location>
</feature>
<feature type="compositionally biased region" description="Polar residues" evidence="1">
    <location>
        <begin position="31"/>
        <end position="42"/>
    </location>
</feature>
<dbReference type="EMBL" id="ML994639">
    <property type="protein sequence ID" value="KAF2184049.1"/>
    <property type="molecule type" value="Genomic_DNA"/>
</dbReference>
<name>A0A6A6E0G4_9PEZI</name>
<feature type="compositionally biased region" description="Low complexity" evidence="1">
    <location>
        <begin position="20"/>
        <end position="30"/>
    </location>
</feature>
<dbReference type="AlphaFoldDB" id="A0A6A6E0G4"/>
<sequence>MPKKHAPNYIHTKPSYVHPSLQSSRSSISSTPLAPQTVTERIQQLRREQAPRATSERRDEVTEVLGSRTRNPAYQTRRSPPGPATPSSWLVDSRHALPFRRLRELNAEDGEWQPASRPKPKNKLMAKGNFCSLAILDNGNKRLPHEPSLLHSCLKTFAQNWEELVEYEQHYLAALPIPVKEALLSYVSRHGPTGCMDIKSFKTLFRTDQEVQNGTGSDEVQFLDLTELLNQDFTIMDFFKSMTHSTPQVAVTEPMSQLSISYSKGKEKVEEVAESWEDEIDPVDTSLPSTISIPRFPNLTRLSLAHPGSWASWPHLLTLSTKLNTLTHLSLAYWPTPSSTPNATTASMISKHTRISLGGSNLYSEMDDDWHEAANILRRLSLNTYCLQWLDLEGCIWHKALTWDFPNSSEEFRRQTVDGGEDEWVRLNAQPGPDWAGSWRQIEYLNLSQGWIPRNQRAIMSMPAGTLPVQLLGWIRNQKIKGEEISGRNESGADVEVWMERERVARCVEEEIVSARKKGNGKWCRVDHGWDPDVVVRVKKTGSEDEG</sequence>
<evidence type="ECO:0000313" key="2">
    <source>
        <dbReference type="EMBL" id="KAF2184049.1"/>
    </source>
</evidence>
<dbReference type="Proteomes" id="UP000800200">
    <property type="component" value="Unassembled WGS sequence"/>
</dbReference>
<feature type="compositionally biased region" description="Polar residues" evidence="1">
    <location>
        <begin position="68"/>
        <end position="78"/>
    </location>
</feature>
<reference evidence="2" key="1">
    <citation type="journal article" date="2020" name="Stud. Mycol.">
        <title>101 Dothideomycetes genomes: a test case for predicting lifestyles and emergence of pathogens.</title>
        <authorList>
            <person name="Haridas S."/>
            <person name="Albert R."/>
            <person name="Binder M."/>
            <person name="Bloem J."/>
            <person name="Labutti K."/>
            <person name="Salamov A."/>
            <person name="Andreopoulos B."/>
            <person name="Baker S."/>
            <person name="Barry K."/>
            <person name="Bills G."/>
            <person name="Bluhm B."/>
            <person name="Cannon C."/>
            <person name="Castanera R."/>
            <person name="Culley D."/>
            <person name="Daum C."/>
            <person name="Ezra D."/>
            <person name="Gonzalez J."/>
            <person name="Henrissat B."/>
            <person name="Kuo A."/>
            <person name="Liang C."/>
            <person name="Lipzen A."/>
            <person name="Lutzoni F."/>
            <person name="Magnuson J."/>
            <person name="Mondo S."/>
            <person name="Nolan M."/>
            <person name="Ohm R."/>
            <person name="Pangilinan J."/>
            <person name="Park H.-J."/>
            <person name="Ramirez L."/>
            <person name="Alfaro M."/>
            <person name="Sun H."/>
            <person name="Tritt A."/>
            <person name="Yoshinaga Y."/>
            <person name="Zwiers L.-H."/>
            <person name="Turgeon B."/>
            <person name="Goodwin S."/>
            <person name="Spatafora J."/>
            <person name="Crous P."/>
            <person name="Grigoriev I."/>
        </authorList>
    </citation>
    <scope>NUCLEOTIDE SEQUENCE</scope>
    <source>
        <strain evidence="2">CBS 207.26</strain>
    </source>
</reference>
<evidence type="ECO:0000256" key="1">
    <source>
        <dbReference type="SAM" id="MobiDB-lite"/>
    </source>
</evidence>
<dbReference type="SUPFAM" id="SSF52047">
    <property type="entry name" value="RNI-like"/>
    <property type="match status" value="1"/>
</dbReference>
<gene>
    <name evidence="2" type="ORF">K469DRAFT_751104</name>
</gene>
<accession>A0A6A6E0G4</accession>
<evidence type="ECO:0008006" key="4">
    <source>
        <dbReference type="Google" id="ProtNLM"/>
    </source>
</evidence>
<feature type="region of interest" description="Disordered" evidence="1">
    <location>
        <begin position="1"/>
        <end position="90"/>
    </location>
</feature>
<dbReference type="OrthoDB" id="193467at2759"/>
<keyword evidence="3" id="KW-1185">Reference proteome</keyword>
<proteinExistence type="predicted"/>
<organism evidence="2 3">
    <name type="scientific">Zopfia rhizophila CBS 207.26</name>
    <dbReference type="NCBI Taxonomy" id="1314779"/>
    <lineage>
        <taxon>Eukaryota</taxon>
        <taxon>Fungi</taxon>
        <taxon>Dikarya</taxon>
        <taxon>Ascomycota</taxon>
        <taxon>Pezizomycotina</taxon>
        <taxon>Dothideomycetes</taxon>
        <taxon>Dothideomycetes incertae sedis</taxon>
        <taxon>Zopfiaceae</taxon>
        <taxon>Zopfia</taxon>
    </lineage>
</organism>